<proteinExistence type="predicted"/>
<feature type="compositionally biased region" description="Polar residues" evidence="1">
    <location>
        <begin position="1"/>
        <end position="15"/>
    </location>
</feature>
<dbReference type="AlphaFoldDB" id="A0AAU7W800"/>
<sequence>MNTTLTAVRSSSGSTDRVRQQARLARERTVTRVGLALVAWGRRLDARLTTEAVTMSRRNAELANALRDGTYAGVSTLTRPSL</sequence>
<reference evidence="2" key="1">
    <citation type="submission" date="2024-05" db="EMBL/GenBank/DDBJ databases">
        <authorList>
            <person name="Yu L."/>
        </authorList>
    </citation>
    <scope>NUCLEOTIDE SEQUENCE</scope>
    <source>
        <strain evidence="2">G08B096</strain>
    </source>
</reference>
<dbReference type="RefSeq" id="WP_350348339.1">
    <property type="nucleotide sequence ID" value="NZ_CP158374.1"/>
</dbReference>
<name>A0AAU7W800_9MICO</name>
<dbReference type="EMBL" id="CP158374">
    <property type="protein sequence ID" value="XBX82318.1"/>
    <property type="molecule type" value="Genomic_DNA"/>
</dbReference>
<evidence type="ECO:0000256" key="1">
    <source>
        <dbReference type="SAM" id="MobiDB-lite"/>
    </source>
</evidence>
<gene>
    <name evidence="2" type="ORF">ABIQ69_17160</name>
</gene>
<evidence type="ECO:0000313" key="2">
    <source>
        <dbReference type="EMBL" id="XBX82318.1"/>
    </source>
</evidence>
<accession>A0AAU7W800</accession>
<protein>
    <submittedName>
        <fullName evidence="2">Uncharacterized protein</fullName>
    </submittedName>
</protein>
<organism evidence="2">
    <name type="scientific">Agromyces sp. G08B096</name>
    <dbReference type="NCBI Taxonomy" id="3156399"/>
    <lineage>
        <taxon>Bacteria</taxon>
        <taxon>Bacillati</taxon>
        <taxon>Actinomycetota</taxon>
        <taxon>Actinomycetes</taxon>
        <taxon>Micrococcales</taxon>
        <taxon>Microbacteriaceae</taxon>
        <taxon>Agromyces</taxon>
    </lineage>
</organism>
<feature type="region of interest" description="Disordered" evidence="1">
    <location>
        <begin position="1"/>
        <end position="23"/>
    </location>
</feature>